<feature type="compositionally biased region" description="Basic and acidic residues" evidence="4">
    <location>
        <begin position="1"/>
        <end position="11"/>
    </location>
</feature>
<comment type="caution">
    <text evidence="5">The sequence shown here is derived from an EMBL/GenBank/DDBJ whole genome shotgun (WGS) entry which is preliminary data.</text>
</comment>
<gene>
    <name evidence="5" type="ORF">PCOR1329_LOCUS69022</name>
</gene>
<keyword evidence="6" id="KW-1185">Reference proteome</keyword>
<evidence type="ECO:0000256" key="3">
    <source>
        <dbReference type="ARBA" id="ARBA00022691"/>
    </source>
</evidence>
<evidence type="ECO:0000313" key="5">
    <source>
        <dbReference type="EMBL" id="CAK0888186.1"/>
    </source>
</evidence>
<keyword evidence="3" id="KW-0949">S-adenosyl-L-methionine</keyword>
<evidence type="ECO:0000256" key="2">
    <source>
        <dbReference type="ARBA" id="ARBA00022679"/>
    </source>
</evidence>
<feature type="region of interest" description="Disordered" evidence="4">
    <location>
        <begin position="543"/>
        <end position="582"/>
    </location>
</feature>
<evidence type="ECO:0000256" key="4">
    <source>
        <dbReference type="SAM" id="MobiDB-lite"/>
    </source>
</evidence>
<dbReference type="Proteomes" id="UP001189429">
    <property type="component" value="Unassembled WGS sequence"/>
</dbReference>
<proteinExistence type="predicted"/>
<feature type="region of interest" description="Disordered" evidence="4">
    <location>
        <begin position="733"/>
        <end position="770"/>
    </location>
</feature>
<sequence>MAVSADAKKAGAEALRGGGADVTDDDVAELVLKVRSTLSAGRAPRSKRDEARRLEAALDPVAVRLASGNPEVPGSAMAEALWGFTEAATFATQTEGRIRRVAADADGWETIADRIWARAVGADGNTLPVDWVLHLGMGLFLSSLAVVLGADSVRHRLAGGAVGLVGTVLLVRRVPERVVAWWTRCRRRSAFAAARRRGGDGLDRTAAEAAEEPAGPLHPPGLAALPPPPWAPPAEGAGAGTAVGKPGAQDLSALRAFAQGFHVPHAPADAEQLGREVEIVGATLREFQAQAAINEDWAWHFWERIAAVDGARGLHPDLRRVLQTHGYVGAGTTSPPGESLQQELDALVASPTAPHGGGMHASPGWAVAPQTQQHREDSRWNLSLPPELRRAAPEIYRTIRGAGAASARDWLSQEVTGQRHTAAWTDLWTAATNVDYLLGGCANQSELLTRLASDDALELHLRRLASYVYEMRTKDKVGGAAMVAVRPPGSAADLAPTWLVAEATTHSQAEHQRDERVHAAIKHEGRGGGRGGGQGGAEVAMAGGAAAAEGVSPRAGANPRPDGHWRTEGLTTRPRSEQPRMPMTGLSGSLTQALQWKEAEARSFFPIPLPHRPQQGASSSGRLRTRWARRMRVWRRACGLIELMNGMDRGSLEARPTGQREASDNEMMLAWQLVQQYALQDAARYERDCRGLAPTGGQGTDLACDRGPQDAYTGERKGVSKHVMMCAAADGGLEAGSRGDAEPEDAQQHRYDDDWLGQQSSCRAAPPSPRGYSVAEWLETVRRAKRDDERVMVVMHLFAGRRRRGDVQEVVERLAKERSLRVLFLSADLLDDPRWDLANPSTFSSLMELCEGGWVDIVLGGPPCSTWSRARYNRRRPGPPPVRSRRCPWGLPGLRDWEAARVAESNTLTLNLLALCEACGQSGGAFLIEHPEDPGHAPYPSIWNTTEMLDFETRRSSRRACLDQCMLGGRTKKPTCLSGTLQGLEDLNELRCDGSHAHETAEGKLADGTFRTSPLAQYPEKMCETLGSLIVQTLAIFEQTGLGGTGWRRPPEADRSVTAWSSRSTTTPAVAVRNEDVLRGRGLVLDGPQMAFYLHVDDGVVMAGGSGCGPRASGKMHQLADALAEAGFVVTDRTEASDMQKVLGYAPQARPAQLRLPPKRARELVQQLEAMGATRSLRTEELRSLLGVWIWGALLRRELLCIPSAVFRLLERHPHQRVCTWATVRRELRAMARVVPLMYADLGAPPAPVYFAADAMGANVEDDGGWGILVTDMSEDIAKDFIDTGGNLGYTVARLDGELTGLRRPEQVIRRTKPFSLLPDRVFKPDEDWTIVGAGRWRAADHITLGEGRCVVKISRLAAATPALHRTVLPILEDNQPVSGAVCKGRSPAHMLNHLLRQKTAAGMASRTKILIPWVETLRQPADKISRCLTRAELRGLPHVGAEEAEQHFC</sequence>
<reference evidence="5" key="1">
    <citation type="submission" date="2023-10" db="EMBL/GenBank/DDBJ databases">
        <authorList>
            <person name="Chen Y."/>
            <person name="Shah S."/>
            <person name="Dougan E. K."/>
            <person name="Thang M."/>
            <person name="Chan C."/>
        </authorList>
    </citation>
    <scope>NUCLEOTIDE SEQUENCE [LARGE SCALE GENOMIC DNA]</scope>
</reference>
<name>A0ABN9WNK8_9DINO</name>
<dbReference type="InterPro" id="IPR018117">
    <property type="entry name" value="C5_DNA_meth_AS"/>
</dbReference>
<protein>
    <recommendedName>
        <fullName evidence="7">DNA (cytosine-5-)-methyltransferase</fullName>
    </recommendedName>
</protein>
<organism evidence="5 6">
    <name type="scientific">Prorocentrum cordatum</name>
    <dbReference type="NCBI Taxonomy" id="2364126"/>
    <lineage>
        <taxon>Eukaryota</taxon>
        <taxon>Sar</taxon>
        <taxon>Alveolata</taxon>
        <taxon>Dinophyceae</taxon>
        <taxon>Prorocentrales</taxon>
        <taxon>Prorocentraceae</taxon>
        <taxon>Prorocentrum</taxon>
    </lineage>
</organism>
<dbReference type="PROSITE" id="PS00094">
    <property type="entry name" value="C5_MTASE_1"/>
    <property type="match status" value="1"/>
</dbReference>
<evidence type="ECO:0000313" key="6">
    <source>
        <dbReference type="Proteomes" id="UP001189429"/>
    </source>
</evidence>
<keyword evidence="2" id="KW-0808">Transferase</keyword>
<feature type="region of interest" description="Disordered" evidence="4">
    <location>
        <begin position="201"/>
        <end position="245"/>
    </location>
</feature>
<accession>A0ABN9WNK8</accession>
<evidence type="ECO:0008006" key="7">
    <source>
        <dbReference type="Google" id="ProtNLM"/>
    </source>
</evidence>
<dbReference type="EMBL" id="CAUYUJ010019038">
    <property type="protein sequence ID" value="CAK0888186.1"/>
    <property type="molecule type" value="Genomic_DNA"/>
</dbReference>
<feature type="compositionally biased region" description="Basic and acidic residues" evidence="4">
    <location>
        <begin position="737"/>
        <end position="753"/>
    </location>
</feature>
<evidence type="ECO:0000256" key="1">
    <source>
        <dbReference type="ARBA" id="ARBA00022603"/>
    </source>
</evidence>
<keyword evidence="1" id="KW-0489">Methyltransferase</keyword>
<feature type="region of interest" description="Disordered" evidence="4">
    <location>
        <begin position="1"/>
        <end position="21"/>
    </location>
</feature>
<feature type="compositionally biased region" description="Low complexity" evidence="4">
    <location>
        <begin position="212"/>
        <end position="224"/>
    </location>
</feature>